<dbReference type="EMBL" id="BOPF01000033">
    <property type="protein sequence ID" value="GIJ50198.1"/>
    <property type="molecule type" value="Genomic_DNA"/>
</dbReference>
<dbReference type="InterPro" id="IPR023149">
    <property type="entry name" value="Trans_acon_MeTrfase_C"/>
</dbReference>
<evidence type="ECO:0000313" key="5">
    <source>
        <dbReference type="Proteomes" id="UP000619260"/>
    </source>
</evidence>
<keyword evidence="2" id="KW-0808">Transferase</keyword>
<dbReference type="PANTHER" id="PTHR43861">
    <property type="entry name" value="TRANS-ACONITATE 2-METHYLTRANSFERASE-RELATED"/>
    <property type="match status" value="1"/>
</dbReference>
<dbReference type="PANTHER" id="PTHR43861:SF1">
    <property type="entry name" value="TRANS-ACONITATE 2-METHYLTRANSFERASE"/>
    <property type="match status" value="1"/>
</dbReference>
<dbReference type="Pfam" id="PF13649">
    <property type="entry name" value="Methyltransf_25"/>
    <property type="match status" value="1"/>
</dbReference>
<dbReference type="GO" id="GO:0030798">
    <property type="term" value="F:trans-aconitate 2-methyltransferase activity"/>
    <property type="evidence" value="ECO:0007669"/>
    <property type="project" value="InterPro"/>
</dbReference>
<keyword evidence="5" id="KW-1185">Reference proteome</keyword>
<organism evidence="4 5">
    <name type="scientific">Virgisporangium aliadipatigenens</name>
    <dbReference type="NCBI Taxonomy" id="741659"/>
    <lineage>
        <taxon>Bacteria</taxon>
        <taxon>Bacillati</taxon>
        <taxon>Actinomycetota</taxon>
        <taxon>Actinomycetes</taxon>
        <taxon>Micromonosporales</taxon>
        <taxon>Micromonosporaceae</taxon>
        <taxon>Virgisporangium</taxon>
    </lineage>
</organism>
<dbReference type="Proteomes" id="UP000619260">
    <property type="component" value="Unassembled WGS sequence"/>
</dbReference>
<sequence>MTSPSWDPAQYQRYADERARPYRDLTARIRTPHPKSVVDLGCGPGTMTATLAERWPDARILGIDASRDMIAAAERHAVPGRVSFQVGDARRWSPETVDVIIANAVLQWVPEHDSLFPGWVAALPPEGALAFQVPRAKGFPVGEIFRRIAASPRWHDRLGTIAREAPRGAASPVRDVTEYVDVLSRLGMEVDAWDTTYVHVLEGADPVMDWFSGTGLRPYTDALRNDPAALADFRAEIAAELRGAFPPAPYGTLLPFPRIFVVAHRI</sequence>
<proteinExistence type="predicted"/>
<dbReference type="AlphaFoldDB" id="A0A8J3YUY8"/>
<dbReference type="Gene3D" id="1.10.150.290">
    <property type="entry name" value="S-adenosyl-L-methionine-dependent methyltransferases"/>
    <property type="match status" value="1"/>
</dbReference>
<evidence type="ECO:0000256" key="2">
    <source>
        <dbReference type="ARBA" id="ARBA00022679"/>
    </source>
</evidence>
<reference evidence="4" key="1">
    <citation type="submission" date="2021-01" db="EMBL/GenBank/DDBJ databases">
        <title>Whole genome shotgun sequence of Virgisporangium aliadipatigenens NBRC 105644.</title>
        <authorList>
            <person name="Komaki H."/>
            <person name="Tamura T."/>
        </authorList>
    </citation>
    <scope>NUCLEOTIDE SEQUENCE</scope>
    <source>
        <strain evidence="4">NBRC 105644</strain>
    </source>
</reference>
<evidence type="ECO:0000259" key="3">
    <source>
        <dbReference type="Pfam" id="PF13649"/>
    </source>
</evidence>
<accession>A0A8J3YUY8</accession>
<dbReference type="GO" id="GO:0032259">
    <property type="term" value="P:methylation"/>
    <property type="evidence" value="ECO:0007669"/>
    <property type="project" value="UniProtKB-KW"/>
</dbReference>
<dbReference type="SUPFAM" id="SSF53335">
    <property type="entry name" value="S-adenosyl-L-methionine-dependent methyltransferases"/>
    <property type="match status" value="1"/>
</dbReference>
<dbReference type="InterPro" id="IPR041698">
    <property type="entry name" value="Methyltransf_25"/>
</dbReference>
<gene>
    <name evidence="4" type="primary">tam</name>
    <name evidence="4" type="ORF">Val02_70840</name>
</gene>
<feature type="domain" description="Methyltransferase" evidence="3">
    <location>
        <begin position="37"/>
        <end position="127"/>
    </location>
</feature>
<dbReference type="Gene3D" id="3.40.50.150">
    <property type="entry name" value="Vaccinia Virus protein VP39"/>
    <property type="match status" value="1"/>
</dbReference>
<name>A0A8J3YUY8_9ACTN</name>
<protein>
    <submittedName>
        <fullName evidence="4">Trans-aconitate 2-methyltransferase</fullName>
    </submittedName>
</protein>
<dbReference type="InterPro" id="IPR029063">
    <property type="entry name" value="SAM-dependent_MTases_sf"/>
</dbReference>
<keyword evidence="1" id="KW-0489">Methyltransferase</keyword>
<comment type="caution">
    <text evidence="4">The sequence shown here is derived from an EMBL/GenBank/DDBJ whole genome shotgun (WGS) entry which is preliminary data.</text>
</comment>
<dbReference type="CDD" id="cd02440">
    <property type="entry name" value="AdoMet_MTases"/>
    <property type="match status" value="1"/>
</dbReference>
<evidence type="ECO:0000256" key="1">
    <source>
        <dbReference type="ARBA" id="ARBA00022603"/>
    </source>
</evidence>
<dbReference type="RefSeq" id="WP_203903633.1">
    <property type="nucleotide sequence ID" value="NZ_BOPF01000033.1"/>
</dbReference>
<evidence type="ECO:0000313" key="4">
    <source>
        <dbReference type="EMBL" id="GIJ50198.1"/>
    </source>
</evidence>